<dbReference type="AlphaFoldDB" id="A0A1Q9DCA3"/>
<feature type="region of interest" description="Disordered" evidence="2">
    <location>
        <begin position="1"/>
        <end position="32"/>
    </location>
</feature>
<keyword evidence="4" id="KW-1185">Reference proteome</keyword>
<evidence type="ECO:0000256" key="2">
    <source>
        <dbReference type="SAM" id="MobiDB-lite"/>
    </source>
</evidence>
<feature type="region of interest" description="Disordered" evidence="2">
    <location>
        <begin position="320"/>
        <end position="342"/>
    </location>
</feature>
<evidence type="ECO:0000313" key="4">
    <source>
        <dbReference type="Proteomes" id="UP000186817"/>
    </source>
</evidence>
<evidence type="ECO:0000256" key="1">
    <source>
        <dbReference type="SAM" id="Coils"/>
    </source>
</evidence>
<reference evidence="3 4" key="1">
    <citation type="submission" date="2016-02" db="EMBL/GenBank/DDBJ databases">
        <title>Genome analysis of coral dinoflagellate symbionts highlights evolutionary adaptations to a symbiotic lifestyle.</title>
        <authorList>
            <person name="Aranda M."/>
            <person name="Li Y."/>
            <person name="Liew Y.J."/>
            <person name="Baumgarten S."/>
            <person name="Simakov O."/>
            <person name="Wilson M."/>
            <person name="Piel J."/>
            <person name="Ashoor H."/>
            <person name="Bougouffa S."/>
            <person name="Bajic V.B."/>
            <person name="Ryu T."/>
            <person name="Ravasi T."/>
            <person name="Bayer T."/>
            <person name="Micklem G."/>
            <person name="Kim H."/>
            <person name="Bhak J."/>
            <person name="Lajeunesse T.C."/>
            <person name="Voolstra C.R."/>
        </authorList>
    </citation>
    <scope>NUCLEOTIDE SEQUENCE [LARGE SCALE GENOMIC DNA]</scope>
    <source>
        <strain evidence="3 4">CCMP2467</strain>
    </source>
</reference>
<sequence>MDMPSKENQDDYDDEDDDDGDDDDDDDGDRDEGFDDLRFRLFRYVKELATTNPFILALIVFVGLTGKSWDPVNSGIVLRPVSPEAQGSTLKGNASATALKAAANATLADTGGYLGGNTTMKLSQGLANKTMLPNKNVTMLKSIDTVWDEEPDDQKMYEQRKKLKSLAVRVDRMAGVFDEETRARQEQRTLMDDLHNEQMKRIDEIGEELDQAMAELAAYIVEFMRRFRKQLHDTFTALFSDLQEQVERLRPRLAALEARGRVLDDGIQEERKERMKQYSEILDPVKVQIAKLEQGLIREQQIRQVLGPCEEGILDPCTLQTQKDYNPMPDESCSGRATRRPG</sequence>
<organism evidence="3 4">
    <name type="scientific">Symbiodinium microadriaticum</name>
    <name type="common">Dinoflagellate</name>
    <name type="synonym">Zooxanthella microadriatica</name>
    <dbReference type="NCBI Taxonomy" id="2951"/>
    <lineage>
        <taxon>Eukaryota</taxon>
        <taxon>Sar</taxon>
        <taxon>Alveolata</taxon>
        <taxon>Dinophyceae</taxon>
        <taxon>Suessiales</taxon>
        <taxon>Symbiodiniaceae</taxon>
        <taxon>Symbiodinium</taxon>
    </lineage>
</organism>
<feature type="compositionally biased region" description="Acidic residues" evidence="2">
    <location>
        <begin position="10"/>
        <end position="32"/>
    </location>
</feature>
<gene>
    <name evidence="3" type="ORF">AK812_SmicGene25349</name>
</gene>
<dbReference type="OrthoDB" id="436622at2759"/>
<comment type="caution">
    <text evidence="3">The sequence shown here is derived from an EMBL/GenBank/DDBJ whole genome shotgun (WGS) entry which is preliminary data.</text>
</comment>
<accession>A0A1Q9DCA3</accession>
<dbReference type="Proteomes" id="UP000186817">
    <property type="component" value="Unassembled WGS sequence"/>
</dbReference>
<keyword evidence="1" id="KW-0175">Coiled coil</keyword>
<feature type="coiled-coil region" evidence="1">
    <location>
        <begin position="195"/>
        <end position="259"/>
    </location>
</feature>
<proteinExistence type="predicted"/>
<dbReference type="EMBL" id="LSRX01000606">
    <property type="protein sequence ID" value="OLP92808.1"/>
    <property type="molecule type" value="Genomic_DNA"/>
</dbReference>
<evidence type="ECO:0000313" key="3">
    <source>
        <dbReference type="EMBL" id="OLP92808.1"/>
    </source>
</evidence>
<name>A0A1Q9DCA3_SYMMI</name>
<protein>
    <submittedName>
        <fullName evidence="3">Uncharacterized protein</fullName>
    </submittedName>
</protein>